<feature type="chain" id="PRO_5047219957" evidence="1">
    <location>
        <begin position="22"/>
        <end position="1637"/>
    </location>
</feature>
<keyword evidence="3" id="KW-1185">Reference proteome</keyword>
<organism evidence="2 3">
    <name type="scientific">Winogradskyella aquimaris</name>
    <dbReference type="NCBI Taxonomy" id="864074"/>
    <lineage>
        <taxon>Bacteria</taxon>
        <taxon>Pseudomonadati</taxon>
        <taxon>Bacteroidota</taxon>
        <taxon>Flavobacteriia</taxon>
        <taxon>Flavobacteriales</taxon>
        <taxon>Flavobacteriaceae</taxon>
        <taxon>Winogradskyella</taxon>
    </lineage>
</organism>
<comment type="caution">
    <text evidence="2">The sequence shown here is derived from an EMBL/GenBank/DDBJ whole genome shotgun (WGS) entry which is preliminary data.</text>
</comment>
<dbReference type="EMBL" id="JAXDAE010000016">
    <property type="protein sequence ID" value="MDY2588419.1"/>
    <property type="molecule type" value="Genomic_DNA"/>
</dbReference>
<dbReference type="InterPro" id="IPR026341">
    <property type="entry name" value="T9SS_type_B"/>
</dbReference>
<evidence type="ECO:0000256" key="1">
    <source>
        <dbReference type="SAM" id="SignalP"/>
    </source>
</evidence>
<evidence type="ECO:0000313" key="3">
    <source>
        <dbReference type="Proteomes" id="UP001285855"/>
    </source>
</evidence>
<dbReference type="RefSeq" id="WP_320556767.1">
    <property type="nucleotide sequence ID" value="NZ_JAXDAE010000016.1"/>
</dbReference>
<proteinExistence type="predicted"/>
<dbReference type="Proteomes" id="UP001285855">
    <property type="component" value="Unassembled WGS sequence"/>
</dbReference>
<feature type="signal peptide" evidence="1">
    <location>
        <begin position="1"/>
        <end position="21"/>
    </location>
</feature>
<gene>
    <name evidence="2" type="ORF">SNF14_13805</name>
</gene>
<protein>
    <submittedName>
        <fullName evidence="2">Choice-of-anchor L domain-containing protein</fullName>
    </submittedName>
</protein>
<name>A0ABU5EUD4_9FLAO</name>
<keyword evidence="1" id="KW-0732">Signal</keyword>
<reference evidence="2 3" key="1">
    <citation type="submission" date="2023-11" db="EMBL/GenBank/DDBJ databases">
        <title>Winogradskyella pelagius sp. nov., isolated from coastal sediment.</title>
        <authorList>
            <person name="Li F."/>
        </authorList>
    </citation>
    <scope>NUCLEOTIDE SEQUENCE [LARGE SCALE GENOMIC DNA]</scope>
    <source>
        <strain evidence="2 3">KCTC 23502</strain>
    </source>
</reference>
<dbReference type="Pfam" id="PF13585">
    <property type="entry name" value="CHU_C"/>
    <property type="match status" value="1"/>
</dbReference>
<accession>A0ABU5EUD4</accession>
<sequence length="1637" mass="182349">MIRNRLLTLLLVLSSVCVLFSQQITTDNSSTTQQLIQDMVGDNCATVSNISSPYNGNINNIVSYGSFNSNSSSFPLENGIILSTGNVSKAGNSLITDNLSDGDINWETDPDVLNILGIDQTLNATSIQFNFSTANNFLAFRYVFASDEYQQDYPCNFRDVFGILIRPAGSADPFVNIALVPNTTTEVSTNTIHPNINGFCDAVNEEYFQGYNLPSTNFNGQSVVLTANTAVTPNEVYEIKFVIADHIDQRFDSAVFIEAQSFGGAIDLGPDQVLCGNDFFTLDADINNPAANYTWYLNDVVIPGETNSTLEVNEEGVYRVEIELPLTGGNCILSDTVQIEVIPFQPAAPIEDVFICDSIEPIGISSFDFSTLKDDEILSALPSDDYVISYHLTQNDAQDNTNPIVGTYENSEPIETIFVRIESLDGSCLQLGSFNIQVDFSPSTQDYDLEVCIDQIADPGINDINQLRGILADNNLDREIRFYMTEEDAINLENEIFDFPDFSTQPPYVVARIALDDQPESCYSLAYLNFIYIGPPPLFTDRLILDACIDPDYEEFDGSTLLTYNNVPVTFDLEAYFNTIETEIFPGSTVRTLELYGLGNPRSFTLTNSPSFTFRLGISFENGNCFSEIALEVHKNYLFNVVGEEKDINRCDDNSNDGIVAFNFDEMRSEIIDGLTPEYTPNLFIEYYASEEDRAAGINEIDQNNDLIVNDSETLYVEVYYVINGIVGCSIDARINLNVETALNLPDFNLDYCGNTNPISNTTNIILEPVASQIRSEILTNSNSVVAVDFYLTEDDALNEENPLINNYNLSEGQILFTRVTNAFTGCFDIAEVSLNITAALEATNPDSIIICDTDQNLIETVNLEVALEEFPNENTDISYSFYESFNDAIDENRDFLAISDPENYTTSSREIFIRADIESENCFSIFSFNVLIYADPQLNAISDIINCEVDPNLPSDFIFENKDAQIIGNQQGMQVLYFESELEAINRENPIDKTIPYQNTSNPQTIFIRLENEAGNSCFKVAPMQIEVRETPDYNLPSDVFECDVNNTGLATINLNEKIEEIELDSTTDLNISFHLTPLNAELGTNPIPLNYTTTSNPQIIYARIENALSGCYAMETFSLNTLLLPEVNYGQSLEACGNNYDNIVEWDLTDIELSILDGRQYNLDFTYFNSEADAQNNTNAIANPTTYTNSSSPETIYVRVRNASTDCFAVAPFELIINAPPIINDFGTYDICDNDENSIDLQDINNLLLDNTFNILISYHTSIEDAENNSNPLNNTYSYTNTLETLVARIEYSTTACYVVYPFAIRINPLPIANPPNDIVECDDDFDGLLIVDLSQQDTLVLNGQNPNEFMVSYYASEEEAIENVNPLSSDYLASNNEVIFVRVENNLTGCFNVTQFTISINQKPLIAIEDQILCLNDLPLVVSGETNNPNDSYLWSTNETSSSIEITEVGTYSLTVTNTFGCESTSTFTVTESNSATIDVVETIDFSDPNNITVTVSGIGNYLYQLNDLPFQSSGVFNNVPIGYNTITIIDQNGCAQITREVLVIDTPKHLTPNGDANFDTWHITGVETLPGTIIYIFDRYGKLLKTLTHTSPGWDGTYNGNPMPSGDYWFVAKVRQDSRFFEVKGHFALKRQL</sequence>
<dbReference type="NCBIfam" id="NF038133">
    <property type="entry name" value="choice_anch_L"/>
    <property type="match status" value="1"/>
</dbReference>
<evidence type="ECO:0000313" key="2">
    <source>
        <dbReference type="EMBL" id="MDY2588419.1"/>
    </source>
</evidence>
<dbReference type="NCBIfam" id="TIGR04131">
    <property type="entry name" value="Bac_Flav_CTERM"/>
    <property type="match status" value="1"/>
</dbReference>
<dbReference type="InterPro" id="IPR049804">
    <property type="entry name" value="Choice_anch_L"/>
</dbReference>